<reference evidence="3" key="1">
    <citation type="journal article" date="2019" name="Int. J. Syst. Evol. Microbiol.">
        <title>The Global Catalogue of Microorganisms (GCM) 10K type strain sequencing project: providing services to taxonomists for standard genome sequencing and annotation.</title>
        <authorList>
            <consortium name="The Broad Institute Genomics Platform"/>
            <consortium name="The Broad Institute Genome Sequencing Center for Infectious Disease"/>
            <person name="Wu L."/>
            <person name="Ma J."/>
        </authorList>
    </citation>
    <scope>NUCLEOTIDE SEQUENCE [LARGE SCALE GENOMIC DNA]</scope>
    <source>
        <strain evidence="3">CGMCC 1.16306</strain>
    </source>
</reference>
<name>A0ABV9GMB8_9BACL</name>
<dbReference type="EMBL" id="JBHSFW010000008">
    <property type="protein sequence ID" value="MFC4619379.1"/>
    <property type="molecule type" value="Genomic_DNA"/>
</dbReference>
<evidence type="ECO:0000256" key="1">
    <source>
        <dbReference type="SAM" id="Phobius"/>
    </source>
</evidence>
<feature type="transmembrane region" description="Helical" evidence="1">
    <location>
        <begin position="6"/>
        <end position="24"/>
    </location>
</feature>
<sequence>MSIDQVLMLMLTFGLFIIAFIDFLDKRK</sequence>
<keyword evidence="1" id="KW-0812">Transmembrane</keyword>
<evidence type="ECO:0000313" key="2">
    <source>
        <dbReference type="EMBL" id="MFC4619379.1"/>
    </source>
</evidence>
<proteinExistence type="predicted"/>
<dbReference type="Pfam" id="PF16935">
    <property type="entry name" value="Hol_Tox"/>
    <property type="match status" value="1"/>
</dbReference>
<comment type="caution">
    <text evidence="2">The sequence shown here is derived from an EMBL/GenBank/DDBJ whole genome shotgun (WGS) entry which is preliminary data.</text>
</comment>
<evidence type="ECO:0000313" key="3">
    <source>
        <dbReference type="Proteomes" id="UP001596022"/>
    </source>
</evidence>
<keyword evidence="1" id="KW-0472">Membrane</keyword>
<dbReference type="Proteomes" id="UP001596022">
    <property type="component" value="Unassembled WGS sequence"/>
</dbReference>
<dbReference type="InterPro" id="IPR031616">
    <property type="entry name" value="BsrE-like"/>
</dbReference>
<accession>A0ABV9GMB8</accession>
<organism evidence="2 3">
    <name type="scientific">Camelliibacillus cellulosilyticus</name>
    <dbReference type="NCBI Taxonomy" id="2174486"/>
    <lineage>
        <taxon>Bacteria</taxon>
        <taxon>Bacillati</taxon>
        <taxon>Bacillota</taxon>
        <taxon>Bacilli</taxon>
        <taxon>Bacillales</taxon>
        <taxon>Sporolactobacillaceae</taxon>
        <taxon>Camelliibacillus</taxon>
    </lineage>
</organism>
<keyword evidence="1" id="KW-1133">Transmembrane helix</keyword>
<gene>
    <name evidence="2" type="ORF">ACFO4N_11710</name>
</gene>
<dbReference type="RefSeq" id="WP_376846555.1">
    <property type="nucleotide sequence ID" value="NZ_JBHSFW010000008.1"/>
</dbReference>
<keyword evidence="3" id="KW-1185">Reference proteome</keyword>
<protein>
    <submittedName>
        <fullName evidence="2">Holin-like toxin</fullName>
    </submittedName>
</protein>